<sequence length="548" mass="61115">MDFIMRRCFVCLLLFFNHAYAAKMPVIYFFNFSVPPVANVYPKESVKLPLVMSHAYLKKNKWWILPANTRLEAVNGICPAIPGDGLSYADGVCYLNLVVSGQVAGQVISGTVTFRQQGKDHGTSWNDFINSPYFTVNVLPHPLSMVSPGKAMAVAGRPFHFSFIKYIRFFDENMQSGATPIGIVSPQKKNGLHFDPASYSIVGIPEQIGTSTFQIAVKNQHGMSAAVELIVEVGVNLQDKPKFKPNFQLASANPGQPYTLSLMNLVKKESLVTGDQLHFRIKPYKNNSPYFSINNQNDKWLVGHVPANEAGRTLQTTIIAHSNTGGDSEPLTLKIPVAFDPAFTPSIRAVSLTTNSHQHFYADLISSINDPSRDGSLQLILKKIKPDAPWLKRSMQSPTALEGLVPSEATGMHYKLYLQAVTITGGSSETTEGVLNVNINPDLTPRFKMEKPILPVLLPDTAYRYCFHENRDIYPEFEDYPYSIELAKDHDNPPWLKIEKNCIEVNNVPSDLEFYPDVWLRIRNTPGGISKAYYVELPIAGLTKKPDF</sequence>
<reference evidence="1 2" key="1">
    <citation type="submission" date="2015-11" db="EMBL/GenBank/DDBJ databases">
        <title>Genomic analysis of 38 Legionella species identifies large and diverse effector repertoires.</title>
        <authorList>
            <person name="Burstein D."/>
            <person name="Amaro F."/>
            <person name="Zusman T."/>
            <person name="Lifshitz Z."/>
            <person name="Cohen O."/>
            <person name="Gilbert J.A."/>
            <person name="Pupko T."/>
            <person name="Shuman H.A."/>
            <person name="Segal G."/>
        </authorList>
    </citation>
    <scope>NUCLEOTIDE SEQUENCE [LARGE SCALE GENOMIC DNA]</scope>
    <source>
        <strain evidence="1 2">Bercovier 4</strain>
    </source>
</reference>
<dbReference type="AlphaFoldDB" id="A0A0W0WS36"/>
<comment type="caution">
    <text evidence="1">The sequence shown here is derived from an EMBL/GenBank/DDBJ whole genome shotgun (WGS) entry which is preliminary data.</text>
</comment>
<dbReference type="STRING" id="454.Lisr_0042"/>
<gene>
    <name evidence="1" type="ORF">Lisr_0042</name>
</gene>
<dbReference type="EMBL" id="LNYH01000002">
    <property type="protein sequence ID" value="KTD35150.1"/>
    <property type="molecule type" value="Genomic_DNA"/>
</dbReference>
<dbReference type="Proteomes" id="UP000054761">
    <property type="component" value="Unassembled WGS sequence"/>
</dbReference>
<evidence type="ECO:0000313" key="1">
    <source>
        <dbReference type="EMBL" id="KTD35150.1"/>
    </source>
</evidence>
<dbReference type="PATRIC" id="fig|454.4.peg.43"/>
<accession>A0A0W0WS36</accession>
<proteinExistence type="predicted"/>
<name>A0A0W0WS36_9GAMM</name>
<keyword evidence="2" id="KW-1185">Reference proteome</keyword>
<protein>
    <submittedName>
        <fullName evidence="1">Uncharacterized protein</fullName>
    </submittedName>
</protein>
<organism evidence="1 2">
    <name type="scientific">Legionella israelensis</name>
    <dbReference type="NCBI Taxonomy" id="454"/>
    <lineage>
        <taxon>Bacteria</taxon>
        <taxon>Pseudomonadati</taxon>
        <taxon>Pseudomonadota</taxon>
        <taxon>Gammaproteobacteria</taxon>
        <taxon>Legionellales</taxon>
        <taxon>Legionellaceae</taxon>
        <taxon>Legionella</taxon>
    </lineage>
</organism>
<evidence type="ECO:0000313" key="2">
    <source>
        <dbReference type="Proteomes" id="UP000054761"/>
    </source>
</evidence>